<dbReference type="EMBL" id="JADEXS010000822">
    <property type="protein sequence ID" value="MBE9027229.1"/>
    <property type="molecule type" value="Genomic_DNA"/>
</dbReference>
<sequence>MMTLEQIEAAILKLPPDEFQKFLEWFSDLDNQRWDEQVEKDIEDGKLEDLAQEAIADFEAGLYREI</sequence>
<keyword evidence="2" id="KW-1185">Reference proteome</keyword>
<reference evidence="1" key="1">
    <citation type="submission" date="2020-10" db="EMBL/GenBank/DDBJ databases">
        <authorList>
            <person name="Castelo-Branco R."/>
            <person name="Eusebio N."/>
            <person name="Adriana R."/>
            <person name="Vieira A."/>
            <person name="Brugerolle De Fraissinette N."/>
            <person name="Rezende De Castro R."/>
            <person name="Schneider M.P."/>
            <person name="Vasconcelos V."/>
            <person name="Leao P.N."/>
        </authorList>
    </citation>
    <scope>NUCLEOTIDE SEQUENCE</scope>
    <source>
        <strain evidence="1">LEGE 12446</strain>
    </source>
</reference>
<gene>
    <name evidence="1" type="ORF">IQ276_33885</name>
</gene>
<organism evidence="1 2">
    <name type="scientific">Desmonostoc muscorum LEGE 12446</name>
    <dbReference type="NCBI Taxonomy" id="1828758"/>
    <lineage>
        <taxon>Bacteria</taxon>
        <taxon>Bacillati</taxon>
        <taxon>Cyanobacteriota</taxon>
        <taxon>Cyanophyceae</taxon>
        <taxon>Nostocales</taxon>
        <taxon>Nostocaceae</taxon>
        <taxon>Desmonostoc</taxon>
    </lineage>
</organism>
<name>A0A8J7A6M2_DESMC</name>
<dbReference type="AlphaFoldDB" id="A0A8J7A6M2"/>
<evidence type="ECO:0000313" key="1">
    <source>
        <dbReference type="EMBL" id="MBE9027229.1"/>
    </source>
</evidence>
<dbReference type="Proteomes" id="UP000622533">
    <property type="component" value="Unassembled WGS sequence"/>
</dbReference>
<evidence type="ECO:0000313" key="2">
    <source>
        <dbReference type="Proteomes" id="UP000622533"/>
    </source>
</evidence>
<proteinExistence type="predicted"/>
<accession>A0A8J7A6M2</accession>
<protein>
    <submittedName>
        <fullName evidence="1">Uncharacterized protein</fullName>
    </submittedName>
</protein>
<comment type="caution">
    <text evidence="1">The sequence shown here is derived from an EMBL/GenBank/DDBJ whole genome shotgun (WGS) entry which is preliminary data.</text>
</comment>